<dbReference type="STRING" id="252514.A3224_13215"/>
<name>A0A143HNW8_MICTH</name>
<protein>
    <recommendedName>
        <fullName evidence="3">DUF4380 domain-containing protein</fullName>
    </recommendedName>
</protein>
<keyword evidence="2" id="KW-1185">Reference proteome</keyword>
<proteinExistence type="predicted"/>
<evidence type="ECO:0000313" key="1">
    <source>
        <dbReference type="EMBL" id="AMX03409.1"/>
    </source>
</evidence>
<dbReference type="EMBL" id="CP014864">
    <property type="protein sequence ID" value="AMX03409.1"/>
    <property type="molecule type" value="Genomic_DNA"/>
</dbReference>
<organism evidence="1 2">
    <name type="scientific">Microbulbifer thermotolerans</name>
    <dbReference type="NCBI Taxonomy" id="252514"/>
    <lineage>
        <taxon>Bacteria</taxon>
        <taxon>Pseudomonadati</taxon>
        <taxon>Pseudomonadota</taxon>
        <taxon>Gammaproteobacteria</taxon>
        <taxon>Cellvibrionales</taxon>
        <taxon>Microbulbiferaceae</taxon>
        <taxon>Microbulbifer</taxon>
    </lineage>
</organism>
<accession>A0A143HNW8</accession>
<dbReference type="KEGG" id="mthd:A3224_13215"/>
<dbReference type="AlphaFoldDB" id="A0A143HNW8"/>
<dbReference type="InterPro" id="IPR025488">
    <property type="entry name" value="DUF4380"/>
</dbReference>
<evidence type="ECO:0008006" key="3">
    <source>
        <dbReference type="Google" id="ProtNLM"/>
    </source>
</evidence>
<dbReference type="Proteomes" id="UP000076077">
    <property type="component" value="Chromosome"/>
</dbReference>
<dbReference type="Pfam" id="PF14315">
    <property type="entry name" value="DUF4380"/>
    <property type="match status" value="1"/>
</dbReference>
<reference evidence="2" key="1">
    <citation type="submission" date="2016-03" db="EMBL/GenBank/DDBJ databases">
        <authorList>
            <person name="Lee Y.-S."/>
            <person name="Choi Y.-L."/>
        </authorList>
    </citation>
    <scope>NUCLEOTIDE SEQUENCE [LARGE SCALE GENOMIC DNA]</scope>
    <source>
        <strain evidence="2">DAU221</strain>
    </source>
</reference>
<evidence type="ECO:0000313" key="2">
    <source>
        <dbReference type="Proteomes" id="UP000076077"/>
    </source>
</evidence>
<sequence>MVPLPAMTTAAANSEYLRGLNSMKRSIKHDRLNLPWRRNCAGIIRTRGLTALLAALLVGQAYGHSDAQPEIYKLQNSKLSYSFTPQIGGRGLAFSAAGEKNLLKVGTAVQEQPNPDISPQAGFIPYQGHIIWPGPQADWWKQQEVNPQRRAAGAVWPPDPFTVLNDYELTAVSDKSATIVSPVSPVTGLQLTKEFTLKDDVLLHRVTAVNRRETPVKWDIWFNTRVSPETRVYVPIADFSRDLRLEKFPEMTTEVKADAEKQRLGLFGFARGENIKAKAFIEPSAGWIAAFTQGQLFVIEFPRQARDSIHPDQGQVELYLEQDPQNPDAGVLELEVHAPYRELAPGESMSATETWRALTYTGKNSVEAHLRALRELGLQGVSSPQ</sequence>
<gene>
    <name evidence="1" type="ORF">A3224_13215</name>
</gene>